<organism evidence="5 6">
    <name type="scientific">Granulicatella seriolae</name>
    <dbReference type="NCBI Taxonomy" id="2967226"/>
    <lineage>
        <taxon>Bacteria</taxon>
        <taxon>Bacillati</taxon>
        <taxon>Bacillota</taxon>
        <taxon>Bacilli</taxon>
        <taxon>Lactobacillales</taxon>
        <taxon>Carnobacteriaceae</taxon>
        <taxon>Granulicatella</taxon>
    </lineage>
</organism>
<dbReference type="SMART" id="SM00047">
    <property type="entry name" value="LYZ2"/>
    <property type="match status" value="1"/>
</dbReference>
<dbReference type="PANTHER" id="PTHR33308:SF10">
    <property type="entry name" value="EXO-GLUCOSAMINIDASE LYTG"/>
    <property type="match status" value="1"/>
</dbReference>
<reference evidence="5" key="3">
    <citation type="journal article" date="2023" name="Microbiol. Resour. Announc.">
        <title>Draft Genome Sequence of Granulicatella sp. Strain S8, Isolated from a Marine Fish, Seriola quinqueradiata.</title>
        <authorList>
            <person name="Lee M."/>
            <person name="Farooq A."/>
            <person name="Jeong J.B."/>
            <person name="Jung M.Y."/>
        </authorList>
    </citation>
    <scope>NUCLEOTIDE SEQUENCE</scope>
    <source>
        <strain evidence="5">S8</strain>
    </source>
</reference>
<reference evidence="5" key="1">
    <citation type="submission" date="2022-07" db="EMBL/GenBank/DDBJ databases">
        <authorList>
            <person name="Jung M.-Y."/>
            <person name="Lee M."/>
        </authorList>
    </citation>
    <scope>NUCLEOTIDE SEQUENCE</scope>
    <source>
        <strain evidence="5">S8</strain>
    </source>
</reference>
<evidence type="ECO:0000259" key="4">
    <source>
        <dbReference type="SMART" id="SM00047"/>
    </source>
</evidence>
<keyword evidence="3" id="KW-0812">Transmembrane</keyword>
<comment type="similarity">
    <text evidence="1">Belongs to the glycosyl hydrolase 73 family.</text>
</comment>
<dbReference type="Pfam" id="PF01832">
    <property type="entry name" value="Glucosaminidase"/>
    <property type="match status" value="1"/>
</dbReference>
<dbReference type="PANTHER" id="PTHR33308">
    <property type="entry name" value="PEPTIDOGLYCAN HYDROLASE FLGJ"/>
    <property type="match status" value="1"/>
</dbReference>
<protein>
    <submittedName>
        <fullName evidence="5">Glycoside hydrolase family 73 protein</fullName>
    </submittedName>
</protein>
<dbReference type="InterPro" id="IPR051056">
    <property type="entry name" value="Glycosyl_Hydrolase_73"/>
</dbReference>
<evidence type="ECO:0000256" key="3">
    <source>
        <dbReference type="SAM" id="Phobius"/>
    </source>
</evidence>
<evidence type="ECO:0000313" key="6">
    <source>
        <dbReference type="Proteomes" id="UP001059480"/>
    </source>
</evidence>
<sequence>MAKKYKKKKMIYHAKRGFRLSAQVIVLGLLSLVSVIIVGVLSAVNSQPPQPDVAAEKRQFIETLAPITQEVYKEYGVLPSISLSQAILESDWGTSSLAAQYYNLYGMKGSGASPSVDLETSEFHDGQWVQITGRFRVFSSWKESIVDYAMLMVEGVDWNPNLYQPVLQASNYKEAAHALVTAGYATDPTYAEKLIQMIEEYNLQEYDTLPPTPVESSKN</sequence>
<dbReference type="PRINTS" id="PR01002">
    <property type="entry name" value="FLGFLGJ"/>
</dbReference>
<proteinExistence type="inferred from homology"/>
<dbReference type="Proteomes" id="UP001059480">
    <property type="component" value="Unassembled WGS sequence"/>
</dbReference>
<keyword evidence="2 5" id="KW-0378">Hydrolase</keyword>
<comment type="caution">
    <text evidence="5">The sequence shown here is derived from an EMBL/GenBank/DDBJ whole genome shotgun (WGS) entry which is preliminary data.</text>
</comment>
<keyword evidence="3" id="KW-1133">Transmembrane helix</keyword>
<reference evidence="5" key="2">
    <citation type="journal article" date="2023" name="Curr. Microbiol.">
        <title>Granulicatella seriolae sp. nov., a Novel Facultative Anaerobe Isolated from Yellowtail Marine Fish.</title>
        <authorList>
            <person name="Lee M."/>
            <person name="Choi Y.J."/>
            <person name="Farooq A."/>
            <person name="Jeong J.B."/>
            <person name="Jung M.Y."/>
        </authorList>
    </citation>
    <scope>NUCLEOTIDE SEQUENCE</scope>
    <source>
        <strain evidence="5">S8</strain>
    </source>
</reference>
<dbReference type="Gene3D" id="4.10.80.30">
    <property type="entry name" value="DNA polymerase, domain 6"/>
    <property type="match status" value="1"/>
</dbReference>
<dbReference type="GO" id="GO:0016787">
    <property type="term" value="F:hydrolase activity"/>
    <property type="evidence" value="ECO:0007669"/>
    <property type="project" value="UniProtKB-KW"/>
</dbReference>
<evidence type="ECO:0000256" key="1">
    <source>
        <dbReference type="ARBA" id="ARBA00010266"/>
    </source>
</evidence>
<dbReference type="Gene3D" id="1.10.530.10">
    <property type="match status" value="1"/>
</dbReference>
<dbReference type="EMBL" id="JANHNZ010000006">
    <property type="protein sequence ID" value="MCQ9210317.1"/>
    <property type="molecule type" value="Genomic_DNA"/>
</dbReference>
<accession>A0ABT1WPP6</accession>
<dbReference type="InterPro" id="IPR002901">
    <property type="entry name" value="MGlyc_endo_b_GlcNAc-like_dom"/>
</dbReference>
<gene>
    <name evidence="5" type="ORF">NPA36_07110</name>
</gene>
<feature type="domain" description="Mannosyl-glycoprotein endo-beta-N-acetylglucosamidase-like" evidence="4">
    <location>
        <begin position="52"/>
        <end position="207"/>
    </location>
</feature>
<keyword evidence="3" id="KW-0472">Membrane</keyword>
<evidence type="ECO:0000313" key="5">
    <source>
        <dbReference type="EMBL" id="MCQ9210317.1"/>
    </source>
</evidence>
<feature type="transmembrane region" description="Helical" evidence="3">
    <location>
        <begin position="20"/>
        <end position="44"/>
    </location>
</feature>
<keyword evidence="6" id="KW-1185">Reference proteome</keyword>
<evidence type="ECO:0000256" key="2">
    <source>
        <dbReference type="ARBA" id="ARBA00022801"/>
    </source>
</evidence>
<dbReference type="RefSeq" id="WP_256945426.1">
    <property type="nucleotide sequence ID" value="NZ_JANHNZ010000006.1"/>
</dbReference>
<name>A0ABT1WPP6_9LACT</name>